<dbReference type="PANTHER" id="PTHR43133">
    <property type="entry name" value="RNA POLYMERASE ECF-TYPE SIGMA FACTO"/>
    <property type="match status" value="1"/>
</dbReference>
<sequence length="198" mass="22852">MKIAKGTMSDDSTLIERFKAGDQAAFNQLVERHSGKAYQIAYGILGNREDAEEVAQDVFVRIYRALHNFRGDAEFTTWMYRIATNLAKNKYRWNKSRGSQKNMSIDAPLNGSEDGDERYMDLPDQEMAPDAKSVYEELERTTMKELQKLPELYRQALILRNIKDMSYEDIAQTLNCKLGTIKSRIARGREELRQKLGL</sequence>
<comment type="caution">
    <text evidence="8">The sequence shown here is derived from an EMBL/GenBank/DDBJ whole genome shotgun (WGS) entry which is preliminary data.</text>
</comment>
<keyword evidence="5" id="KW-0804">Transcription</keyword>
<dbReference type="InterPro" id="IPR014284">
    <property type="entry name" value="RNA_pol_sigma-70_dom"/>
</dbReference>
<protein>
    <submittedName>
        <fullName evidence="8">RNA polymerase sigma-70 factor (ECF subfamily)</fullName>
    </submittedName>
</protein>
<dbReference type="GO" id="GO:0006352">
    <property type="term" value="P:DNA-templated transcription initiation"/>
    <property type="evidence" value="ECO:0007669"/>
    <property type="project" value="InterPro"/>
</dbReference>
<organism evidence="8 9">
    <name type="scientific">Oligosphaera ethanolica</name>
    <dbReference type="NCBI Taxonomy" id="760260"/>
    <lineage>
        <taxon>Bacteria</taxon>
        <taxon>Pseudomonadati</taxon>
        <taxon>Lentisphaerota</taxon>
        <taxon>Oligosphaeria</taxon>
        <taxon>Oligosphaerales</taxon>
        <taxon>Oligosphaeraceae</taxon>
        <taxon>Oligosphaera</taxon>
    </lineage>
</organism>
<evidence type="ECO:0000313" key="9">
    <source>
        <dbReference type="Proteomes" id="UP001238163"/>
    </source>
</evidence>
<dbReference type="InterPro" id="IPR013325">
    <property type="entry name" value="RNA_pol_sigma_r2"/>
</dbReference>
<dbReference type="CDD" id="cd06171">
    <property type="entry name" value="Sigma70_r4"/>
    <property type="match status" value="1"/>
</dbReference>
<proteinExistence type="inferred from homology"/>
<dbReference type="Pfam" id="PF04542">
    <property type="entry name" value="Sigma70_r2"/>
    <property type="match status" value="1"/>
</dbReference>
<evidence type="ECO:0000256" key="2">
    <source>
        <dbReference type="ARBA" id="ARBA00023015"/>
    </source>
</evidence>
<keyword evidence="3" id="KW-0731">Sigma factor</keyword>
<dbReference type="AlphaFoldDB" id="A0AAE3VCU7"/>
<dbReference type="InterPro" id="IPR013324">
    <property type="entry name" value="RNA_pol_sigma_r3/r4-like"/>
</dbReference>
<dbReference type="Pfam" id="PF08281">
    <property type="entry name" value="Sigma70_r4_2"/>
    <property type="match status" value="1"/>
</dbReference>
<keyword evidence="4" id="KW-0238">DNA-binding</keyword>
<keyword evidence="2" id="KW-0805">Transcription regulation</keyword>
<dbReference type="GO" id="GO:0016987">
    <property type="term" value="F:sigma factor activity"/>
    <property type="evidence" value="ECO:0007669"/>
    <property type="project" value="UniProtKB-KW"/>
</dbReference>
<comment type="similarity">
    <text evidence="1">Belongs to the sigma-70 factor family. ECF subfamily.</text>
</comment>
<dbReference type="RefSeq" id="WP_307259395.1">
    <property type="nucleotide sequence ID" value="NZ_JAUSVL010000001.1"/>
</dbReference>
<feature type="domain" description="RNA polymerase sigma-70 region 2" evidence="6">
    <location>
        <begin position="29"/>
        <end position="94"/>
    </location>
</feature>
<feature type="domain" description="RNA polymerase sigma factor 70 region 4 type 2" evidence="7">
    <location>
        <begin position="144"/>
        <end position="192"/>
    </location>
</feature>
<dbReference type="InterPro" id="IPR039425">
    <property type="entry name" value="RNA_pol_sigma-70-like"/>
</dbReference>
<dbReference type="InterPro" id="IPR007627">
    <property type="entry name" value="RNA_pol_sigma70_r2"/>
</dbReference>
<dbReference type="SUPFAM" id="SSF88946">
    <property type="entry name" value="Sigma2 domain of RNA polymerase sigma factors"/>
    <property type="match status" value="1"/>
</dbReference>
<dbReference type="SUPFAM" id="SSF88659">
    <property type="entry name" value="Sigma3 and sigma4 domains of RNA polymerase sigma factors"/>
    <property type="match status" value="1"/>
</dbReference>
<evidence type="ECO:0000256" key="5">
    <source>
        <dbReference type="ARBA" id="ARBA00023163"/>
    </source>
</evidence>
<evidence type="ECO:0000256" key="3">
    <source>
        <dbReference type="ARBA" id="ARBA00023082"/>
    </source>
</evidence>
<dbReference type="InterPro" id="IPR036388">
    <property type="entry name" value="WH-like_DNA-bd_sf"/>
</dbReference>
<dbReference type="Gene3D" id="1.10.10.10">
    <property type="entry name" value="Winged helix-like DNA-binding domain superfamily/Winged helix DNA-binding domain"/>
    <property type="match status" value="1"/>
</dbReference>
<dbReference type="InterPro" id="IPR013249">
    <property type="entry name" value="RNA_pol_sigma70_r4_t2"/>
</dbReference>
<dbReference type="Proteomes" id="UP001238163">
    <property type="component" value="Unassembled WGS sequence"/>
</dbReference>
<accession>A0AAE3VCU7</accession>
<evidence type="ECO:0000313" key="8">
    <source>
        <dbReference type="EMBL" id="MDQ0288157.1"/>
    </source>
</evidence>
<evidence type="ECO:0000256" key="1">
    <source>
        <dbReference type="ARBA" id="ARBA00010641"/>
    </source>
</evidence>
<evidence type="ECO:0000259" key="7">
    <source>
        <dbReference type="Pfam" id="PF08281"/>
    </source>
</evidence>
<dbReference type="GO" id="GO:0003677">
    <property type="term" value="F:DNA binding"/>
    <property type="evidence" value="ECO:0007669"/>
    <property type="project" value="UniProtKB-KW"/>
</dbReference>
<name>A0AAE3VCU7_9BACT</name>
<evidence type="ECO:0000259" key="6">
    <source>
        <dbReference type="Pfam" id="PF04542"/>
    </source>
</evidence>
<reference evidence="8" key="1">
    <citation type="submission" date="2023-07" db="EMBL/GenBank/DDBJ databases">
        <title>Genomic Encyclopedia of Type Strains, Phase IV (KMG-IV): sequencing the most valuable type-strain genomes for metagenomic binning, comparative biology and taxonomic classification.</title>
        <authorList>
            <person name="Goeker M."/>
        </authorList>
    </citation>
    <scope>NUCLEOTIDE SEQUENCE</scope>
    <source>
        <strain evidence="8">DSM 24202</strain>
    </source>
</reference>
<dbReference type="Gene3D" id="1.10.1740.10">
    <property type="match status" value="1"/>
</dbReference>
<evidence type="ECO:0000256" key="4">
    <source>
        <dbReference type="ARBA" id="ARBA00023125"/>
    </source>
</evidence>
<keyword evidence="9" id="KW-1185">Reference proteome</keyword>
<gene>
    <name evidence="8" type="ORF">J3R75_000264</name>
</gene>
<dbReference type="PANTHER" id="PTHR43133:SF8">
    <property type="entry name" value="RNA POLYMERASE SIGMA FACTOR HI_1459-RELATED"/>
    <property type="match status" value="1"/>
</dbReference>
<dbReference type="NCBIfam" id="TIGR02937">
    <property type="entry name" value="sigma70-ECF"/>
    <property type="match status" value="1"/>
</dbReference>
<dbReference type="EMBL" id="JAUSVL010000001">
    <property type="protein sequence ID" value="MDQ0288157.1"/>
    <property type="molecule type" value="Genomic_DNA"/>
</dbReference>